<dbReference type="EMBL" id="JBJQOH010000007">
    <property type="protein sequence ID" value="KAL3680997.1"/>
    <property type="molecule type" value="Genomic_DNA"/>
</dbReference>
<evidence type="ECO:0000256" key="1">
    <source>
        <dbReference type="SAM" id="MobiDB-lite"/>
    </source>
</evidence>
<sequence length="134" mass="14700">MDKVPAYGAGDSGFDPQHGRLMHEFCFCSRTRAIFETDILLAPSPKTVPPPSARATHLRNPSTVRVPGGAGRPRITCWNDSHEQAGKTLENALGNKEETFDKSNEEIKKRDAGGVVPVRVRSRGLDAFSLRTQI</sequence>
<dbReference type="Proteomes" id="UP001633002">
    <property type="component" value="Unassembled WGS sequence"/>
</dbReference>
<accession>A0ABD3GRA3</accession>
<evidence type="ECO:0000313" key="2">
    <source>
        <dbReference type="EMBL" id="KAL3680997.1"/>
    </source>
</evidence>
<reference evidence="2 3" key="1">
    <citation type="submission" date="2024-09" db="EMBL/GenBank/DDBJ databases">
        <title>Chromosome-scale assembly of Riccia sorocarpa.</title>
        <authorList>
            <person name="Paukszto L."/>
        </authorList>
    </citation>
    <scope>NUCLEOTIDE SEQUENCE [LARGE SCALE GENOMIC DNA]</scope>
    <source>
        <strain evidence="2">LP-2024</strain>
        <tissue evidence="2">Aerial parts of the thallus</tissue>
    </source>
</reference>
<comment type="caution">
    <text evidence="2">The sequence shown here is derived from an EMBL/GenBank/DDBJ whole genome shotgun (WGS) entry which is preliminary data.</text>
</comment>
<organism evidence="2 3">
    <name type="scientific">Riccia sorocarpa</name>
    <dbReference type="NCBI Taxonomy" id="122646"/>
    <lineage>
        <taxon>Eukaryota</taxon>
        <taxon>Viridiplantae</taxon>
        <taxon>Streptophyta</taxon>
        <taxon>Embryophyta</taxon>
        <taxon>Marchantiophyta</taxon>
        <taxon>Marchantiopsida</taxon>
        <taxon>Marchantiidae</taxon>
        <taxon>Marchantiales</taxon>
        <taxon>Ricciaceae</taxon>
        <taxon>Riccia</taxon>
    </lineage>
</organism>
<keyword evidence="3" id="KW-1185">Reference proteome</keyword>
<feature type="region of interest" description="Disordered" evidence="1">
    <location>
        <begin position="44"/>
        <end position="71"/>
    </location>
</feature>
<name>A0ABD3GRA3_9MARC</name>
<gene>
    <name evidence="2" type="ORF">R1sor_023953</name>
</gene>
<proteinExistence type="predicted"/>
<dbReference type="AlphaFoldDB" id="A0ABD3GRA3"/>
<protein>
    <submittedName>
        <fullName evidence="2">Uncharacterized protein</fullName>
    </submittedName>
</protein>
<evidence type="ECO:0000313" key="3">
    <source>
        <dbReference type="Proteomes" id="UP001633002"/>
    </source>
</evidence>